<feature type="compositionally biased region" description="Polar residues" evidence="1">
    <location>
        <begin position="18"/>
        <end position="37"/>
    </location>
</feature>
<dbReference type="AlphaFoldDB" id="A0A915JV49"/>
<sequence length="141" mass="15613">MLAETSNILPQISSICRSASKQETVSTRSSDANSPRSETLFDSKLGSMKPIPQPSLVLIVRTPQEQRSRIQRLDDDSASELEQISKKSAIVRRLVEGGVYSRAAFIRIITLDTVNNERPNLTIVRTDSKIEGGLSNNKIED</sequence>
<dbReference type="WBParaSite" id="nRc.2.0.1.t30260-RA">
    <property type="protein sequence ID" value="nRc.2.0.1.t30260-RA"/>
    <property type="gene ID" value="nRc.2.0.1.g30260"/>
</dbReference>
<accession>A0A915JV49</accession>
<keyword evidence="2" id="KW-1185">Reference proteome</keyword>
<organism evidence="2 3">
    <name type="scientific">Romanomermis culicivorax</name>
    <name type="common">Nematode worm</name>
    <dbReference type="NCBI Taxonomy" id="13658"/>
    <lineage>
        <taxon>Eukaryota</taxon>
        <taxon>Metazoa</taxon>
        <taxon>Ecdysozoa</taxon>
        <taxon>Nematoda</taxon>
        <taxon>Enoplea</taxon>
        <taxon>Dorylaimia</taxon>
        <taxon>Mermithida</taxon>
        <taxon>Mermithoidea</taxon>
        <taxon>Mermithidae</taxon>
        <taxon>Romanomermis</taxon>
    </lineage>
</organism>
<evidence type="ECO:0000256" key="1">
    <source>
        <dbReference type="SAM" id="MobiDB-lite"/>
    </source>
</evidence>
<dbReference type="Proteomes" id="UP000887565">
    <property type="component" value="Unplaced"/>
</dbReference>
<name>A0A915JV49_ROMCU</name>
<evidence type="ECO:0000313" key="2">
    <source>
        <dbReference type="Proteomes" id="UP000887565"/>
    </source>
</evidence>
<proteinExistence type="predicted"/>
<reference evidence="3" key="1">
    <citation type="submission" date="2022-11" db="UniProtKB">
        <authorList>
            <consortium name="WormBaseParasite"/>
        </authorList>
    </citation>
    <scope>IDENTIFICATION</scope>
</reference>
<protein>
    <submittedName>
        <fullName evidence="3">Uncharacterized protein</fullName>
    </submittedName>
</protein>
<feature type="region of interest" description="Disordered" evidence="1">
    <location>
        <begin position="18"/>
        <end position="48"/>
    </location>
</feature>
<evidence type="ECO:0000313" key="3">
    <source>
        <dbReference type="WBParaSite" id="nRc.2.0.1.t30260-RA"/>
    </source>
</evidence>